<protein>
    <submittedName>
        <fullName evidence="1">Uncharacterized protein</fullName>
    </submittedName>
</protein>
<reference evidence="2" key="1">
    <citation type="submission" date="2017-09" db="EMBL/GenBank/DDBJ databases">
        <title>Depth-based differentiation of microbial function through sediment-hosted aquifers and enrichment of novel symbionts in the deep terrestrial subsurface.</title>
        <authorList>
            <person name="Probst A.J."/>
            <person name="Ladd B."/>
            <person name="Jarett J.K."/>
            <person name="Geller-Mcgrath D.E."/>
            <person name="Sieber C.M.K."/>
            <person name="Emerson J.B."/>
            <person name="Anantharaman K."/>
            <person name="Thomas B.C."/>
            <person name="Malmstrom R."/>
            <person name="Stieglmeier M."/>
            <person name="Klingl A."/>
            <person name="Woyke T."/>
            <person name="Ryan C.M."/>
            <person name="Banfield J.F."/>
        </authorList>
    </citation>
    <scope>NUCLEOTIDE SEQUENCE [LARGE SCALE GENOMIC DNA]</scope>
</reference>
<dbReference type="AlphaFoldDB" id="A0A2M7IC17"/>
<dbReference type="EMBL" id="PFGU01000071">
    <property type="protein sequence ID" value="PIW73202.1"/>
    <property type="molecule type" value="Genomic_DNA"/>
</dbReference>
<accession>A0A2M7IC17</accession>
<gene>
    <name evidence="1" type="ORF">CO005_02740</name>
</gene>
<dbReference type="Proteomes" id="UP000230822">
    <property type="component" value="Unassembled WGS sequence"/>
</dbReference>
<evidence type="ECO:0000313" key="2">
    <source>
        <dbReference type="Proteomes" id="UP000230822"/>
    </source>
</evidence>
<proteinExistence type="predicted"/>
<name>A0A2M7IC17_9BACT</name>
<comment type="caution">
    <text evidence="1">The sequence shown here is derived from an EMBL/GenBank/DDBJ whole genome shotgun (WGS) entry which is preliminary data.</text>
</comment>
<organism evidence="1 2">
    <name type="scientific">Candidatus Roizmanbacteria bacterium CG_4_8_14_3_um_filter_34_9</name>
    <dbReference type="NCBI Taxonomy" id="1974832"/>
    <lineage>
        <taxon>Bacteria</taxon>
        <taxon>Candidatus Roizmaniibacteriota</taxon>
    </lineage>
</organism>
<sequence>MVRATGPFFSLDARGTLGDVLTGSFWRGVNYIRTRVIPHNPKSVQQLAVRSVLTDGVSKWRFGKISSLHQNYWNTYAKGLSESGFNRFMRAYIKGNFDGTAKVTPQVIPNPS</sequence>
<evidence type="ECO:0000313" key="1">
    <source>
        <dbReference type="EMBL" id="PIW73202.1"/>
    </source>
</evidence>